<dbReference type="PANTHER" id="PTHR21540">
    <property type="entry name" value="RING FINGER AND SWIM DOMAIN-CONTAINING PROTEIN 2"/>
    <property type="match status" value="1"/>
</dbReference>
<dbReference type="PANTHER" id="PTHR21540:SF3">
    <property type="entry name" value="E3 UBIQUITIN-PROTEIN LIGASE ZSWIM2"/>
    <property type="match status" value="1"/>
</dbReference>
<keyword evidence="1" id="KW-0863">Zinc-finger</keyword>
<sequence length="138" mass="15008">MSRSTPYINKPPANFAAINERLAQIQLLLLSTVGPTMFVIKHSSHSKPFKVSIGSNHRCTCGGGEGRGTLCEHIVFVMSKVLRVPTAHPLCWQLGLTEPEIEACLKGDLGRTQGSQRESARAFLRRRSQAAAAVARPS</sequence>
<evidence type="ECO:0000313" key="3">
    <source>
        <dbReference type="EMBL" id="GMI29040.1"/>
    </source>
</evidence>
<gene>
    <name evidence="3" type="ORF">TeGR_g7696</name>
</gene>
<dbReference type="EMBL" id="BRYB01003015">
    <property type="protein sequence ID" value="GMI29040.1"/>
    <property type="molecule type" value="Genomic_DNA"/>
</dbReference>
<dbReference type="Pfam" id="PF04434">
    <property type="entry name" value="SWIM"/>
    <property type="match status" value="1"/>
</dbReference>
<reference evidence="3 4" key="1">
    <citation type="journal article" date="2023" name="Commun. Biol.">
        <title>Genome analysis of Parmales, the sister group of diatoms, reveals the evolutionary specialization of diatoms from phago-mixotrophs to photoautotrophs.</title>
        <authorList>
            <person name="Ban H."/>
            <person name="Sato S."/>
            <person name="Yoshikawa S."/>
            <person name="Yamada K."/>
            <person name="Nakamura Y."/>
            <person name="Ichinomiya M."/>
            <person name="Sato N."/>
            <person name="Blanc-Mathieu R."/>
            <person name="Endo H."/>
            <person name="Kuwata A."/>
            <person name="Ogata H."/>
        </authorList>
    </citation>
    <scope>NUCLEOTIDE SEQUENCE [LARGE SCALE GENOMIC DNA]</scope>
</reference>
<keyword evidence="4" id="KW-1185">Reference proteome</keyword>
<comment type="caution">
    <text evidence="3">The sequence shown here is derived from an EMBL/GenBank/DDBJ whole genome shotgun (WGS) entry which is preliminary data.</text>
</comment>
<dbReference type="PROSITE" id="PS50966">
    <property type="entry name" value="ZF_SWIM"/>
    <property type="match status" value="1"/>
</dbReference>
<name>A0ABQ6MNJ8_9STRA</name>
<evidence type="ECO:0000313" key="4">
    <source>
        <dbReference type="Proteomes" id="UP001165060"/>
    </source>
</evidence>
<feature type="domain" description="SWIM-type" evidence="2">
    <location>
        <begin position="49"/>
        <end position="82"/>
    </location>
</feature>
<keyword evidence="1" id="KW-0862">Zinc</keyword>
<dbReference type="InterPro" id="IPR039903">
    <property type="entry name" value="Zswim2"/>
</dbReference>
<evidence type="ECO:0000256" key="1">
    <source>
        <dbReference type="PROSITE-ProRule" id="PRU00325"/>
    </source>
</evidence>
<dbReference type="Proteomes" id="UP001165060">
    <property type="component" value="Unassembled WGS sequence"/>
</dbReference>
<proteinExistence type="predicted"/>
<evidence type="ECO:0000259" key="2">
    <source>
        <dbReference type="PROSITE" id="PS50966"/>
    </source>
</evidence>
<organism evidence="3 4">
    <name type="scientific">Tetraparma gracilis</name>
    <dbReference type="NCBI Taxonomy" id="2962635"/>
    <lineage>
        <taxon>Eukaryota</taxon>
        <taxon>Sar</taxon>
        <taxon>Stramenopiles</taxon>
        <taxon>Ochrophyta</taxon>
        <taxon>Bolidophyceae</taxon>
        <taxon>Parmales</taxon>
        <taxon>Triparmaceae</taxon>
        <taxon>Tetraparma</taxon>
    </lineage>
</organism>
<dbReference type="InterPro" id="IPR007527">
    <property type="entry name" value="Znf_SWIM"/>
</dbReference>
<protein>
    <recommendedName>
        <fullName evidence="2">SWIM-type domain-containing protein</fullName>
    </recommendedName>
</protein>
<keyword evidence="1" id="KW-0479">Metal-binding</keyword>
<accession>A0ABQ6MNJ8</accession>